<gene>
    <name evidence="1" type="ORF">FHR65_004101</name>
</gene>
<reference evidence="1" key="1">
    <citation type="submission" date="2020-08" db="EMBL/GenBank/DDBJ databases">
        <title>Studying the diversity of plant-associated saprophytic bacteria and their role in host health and plant-pathogen interactions.</title>
        <authorList>
            <person name="Potnis N."/>
        </authorList>
    </citation>
    <scope>NUCLEOTIDE SEQUENCE</scope>
    <source>
        <strain evidence="1">F21</strain>
    </source>
</reference>
<comment type="caution">
    <text evidence="1">The sequence shown here is derived from an EMBL/GenBank/DDBJ whole genome shotgun (WGS) entry which is preliminary data.</text>
</comment>
<sequence length="117" mass="12693">MSSDNESISIKPVLEAINRSLSNLAAVSRLPYFYSESEAKSLVDDYRKLRAAFDADSRALDIARKAARKGAGDAPERTTDFAAASDARQESFKAVGKFAADHPLIAEIVDGSRPWTS</sequence>
<dbReference type="EMBL" id="JACIIQ010000025">
    <property type="protein sequence ID" value="MBB5672500.1"/>
    <property type="molecule type" value="Genomic_DNA"/>
</dbReference>
<name>A0AB73H275_9XANT</name>
<evidence type="ECO:0000313" key="1">
    <source>
        <dbReference type="EMBL" id="MBB5672500.1"/>
    </source>
</evidence>
<organism evidence="1">
    <name type="scientific">Xanthomonas arboricola</name>
    <dbReference type="NCBI Taxonomy" id="56448"/>
    <lineage>
        <taxon>Bacteria</taxon>
        <taxon>Pseudomonadati</taxon>
        <taxon>Pseudomonadota</taxon>
        <taxon>Gammaproteobacteria</taxon>
        <taxon>Lysobacterales</taxon>
        <taxon>Lysobacteraceae</taxon>
        <taxon>Xanthomonas</taxon>
    </lineage>
</organism>
<proteinExistence type="predicted"/>
<dbReference type="RefSeq" id="WP_184578781.1">
    <property type="nucleotide sequence ID" value="NZ_JACIIQ010000025.1"/>
</dbReference>
<accession>A0AB73H275</accession>
<dbReference type="AlphaFoldDB" id="A0AB73H275"/>
<protein>
    <submittedName>
        <fullName evidence="1">Uncharacterized protein</fullName>
    </submittedName>
</protein>
<dbReference type="Proteomes" id="UP000528595">
    <property type="component" value="Unassembled WGS sequence"/>
</dbReference>